<dbReference type="OrthoDB" id="676730at2"/>
<evidence type="ECO:0008006" key="4">
    <source>
        <dbReference type="Google" id="ProtNLM"/>
    </source>
</evidence>
<evidence type="ECO:0000313" key="3">
    <source>
        <dbReference type="Proteomes" id="UP000001822"/>
    </source>
</evidence>
<dbReference type="KEGG" id="chu:CHU_3191"/>
<accession>A0A6N4SV30</accession>
<keyword evidence="1" id="KW-0472">Membrane</keyword>
<dbReference type="AlphaFoldDB" id="A0A6N4SV30"/>
<sequence>MKNRPLTISLLIAVVAIWAWIMYSVFDYMESPDVVATKKKSFVSSIKEDTSTTDYMLALNYKDPFLKKEYETYKDVAKTYTNDNATAIQVHAVPKQKVNEKPVKEEIPLPAINYVGRIQNAKMNKPVAILLIDDKEYMMQEGEIKDGVLLKGIANDSVKVVFSKKIFYVKKQ</sequence>
<dbReference type="EMBL" id="CP000383">
    <property type="protein sequence ID" value="ABG60431.1"/>
    <property type="molecule type" value="Genomic_DNA"/>
</dbReference>
<evidence type="ECO:0000256" key="1">
    <source>
        <dbReference type="SAM" id="Phobius"/>
    </source>
</evidence>
<gene>
    <name evidence="2" type="ordered locus">CHU_3191</name>
</gene>
<dbReference type="RefSeq" id="WP_011586541.1">
    <property type="nucleotide sequence ID" value="NC_008255.1"/>
</dbReference>
<proteinExistence type="predicted"/>
<keyword evidence="3" id="KW-1185">Reference proteome</keyword>
<feature type="transmembrane region" description="Helical" evidence="1">
    <location>
        <begin position="6"/>
        <end position="26"/>
    </location>
</feature>
<keyword evidence="1" id="KW-0812">Transmembrane</keyword>
<reference evidence="2 3" key="1">
    <citation type="journal article" date="2007" name="Appl. Environ. Microbiol.">
        <title>Genome sequence of the cellulolytic gliding bacterium Cytophaga hutchinsonii.</title>
        <authorList>
            <person name="Xie G."/>
            <person name="Bruce D.C."/>
            <person name="Challacombe J.F."/>
            <person name="Chertkov O."/>
            <person name="Detter J.C."/>
            <person name="Gilna P."/>
            <person name="Han C.S."/>
            <person name="Lucas S."/>
            <person name="Misra M."/>
            <person name="Myers G.L."/>
            <person name="Richardson P."/>
            <person name="Tapia R."/>
            <person name="Thayer N."/>
            <person name="Thompson L.S."/>
            <person name="Brettin T.S."/>
            <person name="Henrissat B."/>
            <person name="Wilson D.B."/>
            <person name="McBride M.J."/>
        </authorList>
    </citation>
    <scope>NUCLEOTIDE SEQUENCE [LARGE SCALE GENOMIC DNA]</scope>
    <source>
        <strain evidence="3">ATCC 33406 / DSM 1761 / CIP 103989 / NBRC 15051 / NCIMB 9469 / D465</strain>
    </source>
</reference>
<name>A0A6N4SV30_CYTH3</name>
<evidence type="ECO:0000313" key="2">
    <source>
        <dbReference type="EMBL" id="ABG60431.1"/>
    </source>
</evidence>
<dbReference type="Proteomes" id="UP000001822">
    <property type="component" value="Chromosome"/>
</dbReference>
<protein>
    <recommendedName>
        <fullName evidence="4">Type II secretion system protein GspC N-terminal domain-containing protein</fullName>
    </recommendedName>
</protein>
<organism evidence="2 3">
    <name type="scientific">Cytophaga hutchinsonii (strain ATCC 33406 / DSM 1761 / CIP 103989 / NBRC 15051 / NCIMB 9469 / D465)</name>
    <dbReference type="NCBI Taxonomy" id="269798"/>
    <lineage>
        <taxon>Bacteria</taxon>
        <taxon>Pseudomonadati</taxon>
        <taxon>Bacteroidota</taxon>
        <taxon>Cytophagia</taxon>
        <taxon>Cytophagales</taxon>
        <taxon>Cytophagaceae</taxon>
        <taxon>Cytophaga</taxon>
    </lineage>
</organism>
<keyword evidence="1" id="KW-1133">Transmembrane helix</keyword>